<dbReference type="PANTHER" id="PTHR11614">
    <property type="entry name" value="PHOSPHOLIPASE-RELATED"/>
    <property type="match status" value="1"/>
</dbReference>
<dbReference type="EMBL" id="CP031042">
    <property type="protein sequence ID" value="QDZ22867.1"/>
    <property type="molecule type" value="Genomic_DNA"/>
</dbReference>
<evidence type="ECO:0000313" key="3">
    <source>
        <dbReference type="EMBL" id="QDZ22867.1"/>
    </source>
</evidence>
<proteinExistence type="predicted"/>
<evidence type="ECO:0000313" key="4">
    <source>
        <dbReference type="Proteomes" id="UP000316726"/>
    </source>
</evidence>
<dbReference type="SUPFAM" id="SSF53474">
    <property type="entry name" value="alpha/beta-Hydrolases"/>
    <property type="match status" value="1"/>
</dbReference>
<dbReference type="AlphaFoldDB" id="A0A5B8MRH8"/>
<feature type="domain" description="Serine aminopeptidase S33" evidence="2">
    <location>
        <begin position="64"/>
        <end position="324"/>
    </location>
</feature>
<accession>A0A5B8MRH8</accession>
<organism evidence="3 4">
    <name type="scientific">Chloropicon primus</name>
    <dbReference type="NCBI Taxonomy" id="1764295"/>
    <lineage>
        <taxon>Eukaryota</taxon>
        <taxon>Viridiplantae</taxon>
        <taxon>Chlorophyta</taxon>
        <taxon>Chloropicophyceae</taxon>
        <taxon>Chloropicales</taxon>
        <taxon>Chloropicaceae</taxon>
        <taxon>Chloropicon</taxon>
    </lineage>
</organism>
<dbReference type="OrthoDB" id="2498029at2759"/>
<dbReference type="Proteomes" id="UP000316726">
    <property type="component" value="Chromosome 9"/>
</dbReference>
<dbReference type="InterPro" id="IPR022742">
    <property type="entry name" value="Hydrolase_4"/>
</dbReference>
<protein>
    <recommendedName>
        <fullName evidence="2">Serine aminopeptidase S33 domain-containing protein</fullName>
    </recommendedName>
</protein>
<sequence>MVEPERGSFVNERGLRLERYTWRASALMSKSFGVVDTKAKQPAGGDRSPARESDDEGDGGTLPPAAVVILVHGYGVHARFEALQPEFEGAPGHARYDGSITHALNEVGFDVQAFDLQGHGLSDKYRKMPCYVRDFDDFTKDVVQFVKIVREEYRAKGGQQPPVYVMGSSMGGLVATRMIQTEGNSIVDGLLLLSPAVMMKDEDHWCCWYFFKKPVLTWFKPILYRVRMIKNQRPTDRNMWRTEKEDPLNYCGRMHFGMASNMLQAQLRSRAGGQIELPYIILSSPNDTHVNSTGSHDMFEQTTSKDKTLIWMNNMSHSLLYEPQGCKQVIRLAVNWILERVKPGTAGEADCSEETGGYTVKR</sequence>
<evidence type="ECO:0000256" key="1">
    <source>
        <dbReference type="SAM" id="MobiDB-lite"/>
    </source>
</evidence>
<evidence type="ECO:0000259" key="2">
    <source>
        <dbReference type="Pfam" id="PF12146"/>
    </source>
</evidence>
<dbReference type="InterPro" id="IPR029058">
    <property type="entry name" value="AB_hydrolase_fold"/>
</dbReference>
<name>A0A5B8MRH8_9CHLO</name>
<dbReference type="InterPro" id="IPR051044">
    <property type="entry name" value="MAG_DAG_Lipase"/>
</dbReference>
<gene>
    <name evidence="3" type="ORF">A3770_09p53850</name>
</gene>
<dbReference type="STRING" id="1764295.A0A5B8MRH8"/>
<dbReference type="Gene3D" id="3.40.50.1820">
    <property type="entry name" value="alpha/beta hydrolase"/>
    <property type="match status" value="1"/>
</dbReference>
<keyword evidence="4" id="KW-1185">Reference proteome</keyword>
<dbReference type="Pfam" id="PF12146">
    <property type="entry name" value="Hydrolase_4"/>
    <property type="match status" value="1"/>
</dbReference>
<reference evidence="3 4" key="1">
    <citation type="submission" date="2018-07" db="EMBL/GenBank/DDBJ databases">
        <title>The complete nuclear genome of the prasinophyte Chloropicon primus (CCMP1205).</title>
        <authorList>
            <person name="Pombert J.-F."/>
            <person name="Otis C."/>
            <person name="Turmel M."/>
            <person name="Lemieux C."/>
        </authorList>
    </citation>
    <scope>NUCLEOTIDE SEQUENCE [LARGE SCALE GENOMIC DNA]</scope>
    <source>
        <strain evidence="3 4">CCMP1205</strain>
    </source>
</reference>
<feature type="region of interest" description="Disordered" evidence="1">
    <location>
        <begin position="37"/>
        <end position="60"/>
    </location>
</feature>